<dbReference type="CDD" id="cd16448">
    <property type="entry name" value="RING-H2"/>
    <property type="match status" value="1"/>
</dbReference>
<feature type="region of interest" description="Disordered" evidence="7">
    <location>
        <begin position="120"/>
        <end position="143"/>
    </location>
</feature>
<feature type="compositionally biased region" description="Polar residues" evidence="7">
    <location>
        <begin position="120"/>
        <end position="129"/>
    </location>
</feature>
<evidence type="ECO:0000313" key="10">
    <source>
        <dbReference type="Proteomes" id="UP000419144"/>
    </source>
</evidence>
<dbReference type="VEuPathDB" id="TriTrypDB:LtaPh_2114800"/>
<evidence type="ECO:0000256" key="6">
    <source>
        <dbReference type="PROSITE-ProRule" id="PRU00175"/>
    </source>
</evidence>
<evidence type="ECO:0000256" key="1">
    <source>
        <dbReference type="ARBA" id="ARBA00004906"/>
    </source>
</evidence>
<dbReference type="Pfam" id="PF12678">
    <property type="entry name" value="zf-rbx1"/>
    <property type="match status" value="1"/>
</dbReference>
<reference evidence="9" key="1">
    <citation type="submission" date="2019-11" db="EMBL/GenBank/DDBJ databases">
        <title>Leishmania tarentolae CDS.</title>
        <authorList>
            <person name="Goto Y."/>
            <person name="Yamagishi J."/>
        </authorList>
    </citation>
    <scope>NUCLEOTIDE SEQUENCE [LARGE SCALE GENOMIC DNA]</scope>
    <source>
        <strain evidence="9">Parrot Tar II</strain>
    </source>
</reference>
<evidence type="ECO:0000256" key="2">
    <source>
        <dbReference type="ARBA" id="ARBA00022723"/>
    </source>
</evidence>
<dbReference type="SUPFAM" id="SSF57850">
    <property type="entry name" value="RING/U-box"/>
    <property type="match status" value="1"/>
</dbReference>
<organism evidence="9 10">
    <name type="scientific">Leishmania tarentolae</name>
    <name type="common">Sauroleishmania tarentolae</name>
    <dbReference type="NCBI Taxonomy" id="5689"/>
    <lineage>
        <taxon>Eukaryota</taxon>
        <taxon>Discoba</taxon>
        <taxon>Euglenozoa</taxon>
        <taxon>Kinetoplastea</taxon>
        <taxon>Metakinetoplastina</taxon>
        <taxon>Trypanosomatida</taxon>
        <taxon>Trypanosomatidae</taxon>
        <taxon>Leishmaniinae</taxon>
        <taxon>Leishmania</taxon>
        <taxon>lizard Leishmania</taxon>
    </lineage>
</organism>
<feature type="region of interest" description="Disordered" evidence="7">
    <location>
        <begin position="1"/>
        <end position="21"/>
    </location>
</feature>
<evidence type="ECO:0000256" key="3">
    <source>
        <dbReference type="ARBA" id="ARBA00022771"/>
    </source>
</evidence>
<dbReference type="OrthoDB" id="8062037at2759"/>
<dbReference type="InterPro" id="IPR013083">
    <property type="entry name" value="Znf_RING/FYVE/PHD"/>
</dbReference>
<evidence type="ECO:0000256" key="5">
    <source>
        <dbReference type="ARBA" id="ARBA00022833"/>
    </source>
</evidence>
<dbReference type="SMART" id="SM00184">
    <property type="entry name" value="RING"/>
    <property type="match status" value="1"/>
</dbReference>
<dbReference type="InterPro" id="IPR001841">
    <property type="entry name" value="Znf_RING"/>
</dbReference>
<dbReference type="PROSITE" id="PS50089">
    <property type="entry name" value="ZF_RING_2"/>
    <property type="match status" value="1"/>
</dbReference>
<feature type="compositionally biased region" description="Low complexity" evidence="7">
    <location>
        <begin position="194"/>
        <end position="221"/>
    </location>
</feature>
<keyword evidence="4" id="KW-0833">Ubl conjugation pathway</keyword>
<keyword evidence="5" id="KW-0862">Zinc</keyword>
<comment type="pathway">
    <text evidence="1">Protein modification; protein ubiquitination.</text>
</comment>
<feature type="compositionally biased region" description="Basic and acidic residues" evidence="7">
    <location>
        <begin position="180"/>
        <end position="190"/>
    </location>
</feature>
<proteinExistence type="predicted"/>
<evidence type="ECO:0000259" key="8">
    <source>
        <dbReference type="PROSITE" id="PS50089"/>
    </source>
</evidence>
<dbReference type="Gene3D" id="3.30.40.10">
    <property type="entry name" value="Zinc/RING finger domain, C3HC4 (zinc finger)"/>
    <property type="match status" value="1"/>
</dbReference>
<keyword evidence="3 6" id="KW-0863">Zinc-finger</keyword>
<protein>
    <recommendedName>
        <fullName evidence="8">RING-type domain-containing protein</fullName>
    </recommendedName>
</protein>
<feature type="compositionally biased region" description="Polar residues" evidence="7">
    <location>
        <begin position="168"/>
        <end position="178"/>
    </location>
</feature>
<comment type="caution">
    <text evidence="9">The sequence shown here is derived from an EMBL/GenBank/DDBJ whole genome shotgun (WGS) entry which is preliminary data.</text>
</comment>
<dbReference type="PANTHER" id="PTHR15710">
    <property type="entry name" value="E3 UBIQUITIN-PROTEIN LIGASE PRAJA"/>
    <property type="match status" value="1"/>
</dbReference>
<evidence type="ECO:0000256" key="7">
    <source>
        <dbReference type="SAM" id="MobiDB-lite"/>
    </source>
</evidence>
<accession>A0A640KLR5</accession>
<keyword evidence="10" id="KW-1185">Reference proteome</keyword>
<feature type="domain" description="RING-type" evidence="8">
    <location>
        <begin position="246"/>
        <end position="270"/>
    </location>
</feature>
<evidence type="ECO:0000313" key="9">
    <source>
        <dbReference type="EMBL" id="GET88389.1"/>
    </source>
</evidence>
<dbReference type="EMBL" id="BLBS01000027">
    <property type="protein sequence ID" value="GET88389.1"/>
    <property type="molecule type" value="Genomic_DNA"/>
</dbReference>
<dbReference type="InterPro" id="IPR024766">
    <property type="entry name" value="Znf_RING_H2"/>
</dbReference>
<dbReference type="Proteomes" id="UP000419144">
    <property type="component" value="Unassembled WGS sequence"/>
</dbReference>
<feature type="region of interest" description="Disordered" evidence="7">
    <location>
        <begin position="168"/>
        <end position="234"/>
    </location>
</feature>
<name>A0A640KLR5_LEITA</name>
<evidence type="ECO:0000256" key="4">
    <source>
        <dbReference type="ARBA" id="ARBA00022786"/>
    </source>
</evidence>
<gene>
    <name evidence="9" type="ORF">LtaPh_2114800</name>
</gene>
<keyword evidence="2" id="KW-0479">Metal-binding</keyword>
<sequence>MFPSSVLSSAPGGGNTASNTTAPHLHVHAVVINVGDADATAVGSNAGMADAFSAIPAMVSAVMTTSMELSDVAGLGDILDEATPASTAAREWRAHSCPPFSPEEVIATMDLVQTLTASPATGTASTNHAETGGANAIVSSSPSAPEVKDCPICLEPLFRTSAVITTTENGDSVTNATPPHSERFTADLEKPSTASQSPPLQAQVPSSSPSVPPLDSAASSDVTRSLAHNDKAKATKSTSRVREVYCGHRFHESCILQWLTLGHYSCPLCRSPFVFE</sequence>
<dbReference type="AlphaFoldDB" id="A0A640KLR5"/>
<dbReference type="GO" id="GO:0008270">
    <property type="term" value="F:zinc ion binding"/>
    <property type="evidence" value="ECO:0007669"/>
    <property type="project" value="UniProtKB-KW"/>
</dbReference>